<organism evidence="1 2">
    <name type="scientific">Penicillium camemberti (strain FM 013)</name>
    <dbReference type="NCBI Taxonomy" id="1429867"/>
    <lineage>
        <taxon>Eukaryota</taxon>
        <taxon>Fungi</taxon>
        <taxon>Dikarya</taxon>
        <taxon>Ascomycota</taxon>
        <taxon>Pezizomycotina</taxon>
        <taxon>Eurotiomycetes</taxon>
        <taxon>Eurotiomycetidae</taxon>
        <taxon>Eurotiales</taxon>
        <taxon>Aspergillaceae</taxon>
        <taxon>Penicillium</taxon>
    </lineage>
</organism>
<sequence length="84" mass="8993">MAFTGPIMESCIIEYAQGTWALRSEFQQLLSSGPANAQSKCSQGVRNTAGMTRGILEKTRYSDVHDHTGSVGFGATPEATLTKP</sequence>
<evidence type="ECO:0000313" key="2">
    <source>
        <dbReference type="Proteomes" id="UP000053732"/>
    </source>
</evidence>
<name>A0A0G4NZ21_PENC3</name>
<reference evidence="1 2" key="1">
    <citation type="journal article" date="2014" name="Nat. Commun.">
        <title>Multiple recent horizontal transfers of a large genomic region in cheese making fungi.</title>
        <authorList>
            <person name="Cheeseman K."/>
            <person name="Ropars J."/>
            <person name="Renault P."/>
            <person name="Dupont J."/>
            <person name="Gouzy J."/>
            <person name="Branca A."/>
            <person name="Abraham A.L."/>
            <person name="Ceppi M."/>
            <person name="Conseiller E."/>
            <person name="Debuchy R."/>
            <person name="Malagnac F."/>
            <person name="Goarin A."/>
            <person name="Silar P."/>
            <person name="Lacoste S."/>
            <person name="Sallet E."/>
            <person name="Bensimon A."/>
            <person name="Giraud T."/>
            <person name="Brygoo Y."/>
        </authorList>
    </citation>
    <scope>NUCLEOTIDE SEQUENCE [LARGE SCALE GENOMIC DNA]</scope>
    <source>
        <strain evidence="2">FM 013</strain>
    </source>
</reference>
<dbReference type="Proteomes" id="UP000053732">
    <property type="component" value="Unassembled WGS sequence"/>
</dbReference>
<keyword evidence="2" id="KW-1185">Reference proteome</keyword>
<dbReference type="EMBL" id="HG793136">
    <property type="protein sequence ID" value="CRL19308.1"/>
    <property type="molecule type" value="Genomic_DNA"/>
</dbReference>
<gene>
    <name evidence="1" type="ORF">PCAMFM013_S003g000099</name>
</gene>
<evidence type="ECO:0000313" key="1">
    <source>
        <dbReference type="EMBL" id="CRL19308.1"/>
    </source>
</evidence>
<accession>A0A0G4NZ21</accession>
<dbReference type="AlphaFoldDB" id="A0A0G4NZ21"/>
<proteinExistence type="predicted"/>
<protein>
    <submittedName>
        <fullName evidence="1">Str. FM013</fullName>
    </submittedName>
</protein>